<reference evidence="4" key="2">
    <citation type="submission" date="2020-09" db="EMBL/GenBank/DDBJ databases">
        <authorList>
            <person name="Sun Q."/>
            <person name="Zhou Y."/>
        </authorList>
    </citation>
    <scope>NUCLEOTIDE SEQUENCE</scope>
    <source>
        <strain evidence="4">CGMCC 1.16067</strain>
    </source>
</reference>
<comment type="caution">
    <text evidence="4">The sequence shown here is derived from an EMBL/GenBank/DDBJ whole genome shotgun (WGS) entry which is preliminary data.</text>
</comment>
<keyword evidence="2" id="KW-0808">Transferase</keyword>
<organism evidence="4 5">
    <name type="scientific">Marmoricola endophyticus</name>
    <dbReference type="NCBI Taxonomy" id="2040280"/>
    <lineage>
        <taxon>Bacteria</taxon>
        <taxon>Bacillati</taxon>
        <taxon>Actinomycetota</taxon>
        <taxon>Actinomycetes</taxon>
        <taxon>Propionibacteriales</taxon>
        <taxon>Nocardioidaceae</taxon>
        <taxon>Marmoricola</taxon>
    </lineage>
</organism>
<gene>
    <name evidence="4" type="primary">tam</name>
    <name evidence="4" type="ORF">GCM10011519_28140</name>
</gene>
<evidence type="ECO:0000313" key="4">
    <source>
        <dbReference type="EMBL" id="GGF52554.1"/>
    </source>
</evidence>
<evidence type="ECO:0000313" key="5">
    <source>
        <dbReference type="Proteomes" id="UP000649179"/>
    </source>
</evidence>
<dbReference type="Gene3D" id="1.10.150.290">
    <property type="entry name" value="S-adenosyl-L-methionine-dependent methyltransferases"/>
    <property type="match status" value="1"/>
</dbReference>
<dbReference type="InterPro" id="IPR041698">
    <property type="entry name" value="Methyltransf_25"/>
</dbReference>
<dbReference type="SUPFAM" id="SSF53335">
    <property type="entry name" value="S-adenosyl-L-methionine-dependent methyltransferases"/>
    <property type="match status" value="1"/>
</dbReference>
<name>A0A917BQB9_9ACTN</name>
<dbReference type="CDD" id="cd02440">
    <property type="entry name" value="AdoMet_MTases"/>
    <property type="match status" value="1"/>
</dbReference>
<keyword evidence="1" id="KW-0489">Methyltransferase</keyword>
<evidence type="ECO:0000259" key="3">
    <source>
        <dbReference type="Pfam" id="PF13649"/>
    </source>
</evidence>
<dbReference type="EMBL" id="BMKQ01000001">
    <property type="protein sequence ID" value="GGF52554.1"/>
    <property type="molecule type" value="Genomic_DNA"/>
</dbReference>
<protein>
    <submittedName>
        <fullName evidence="4">Trans-aconitate 2-methyltransferase</fullName>
    </submittedName>
</protein>
<proteinExistence type="predicted"/>
<dbReference type="Pfam" id="PF13649">
    <property type="entry name" value="Methyltransf_25"/>
    <property type="match status" value="1"/>
</dbReference>
<dbReference type="InterPro" id="IPR023149">
    <property type="entry name" value="Trans_acon_MeTrfase_C"/>
</dbReference>
<dbReference type="PANTHER" id="PTHR43861">
    <property type="entry name" value="TRANS-ACONITATE 2-METHYLTRANSFERASE-RELATED"/>
    <property type="match status" value="1"/>
</dbReference>
<evidence type="ECO:0000256" key="2">
    <source>
        <dbReference type="ARBA" id="ARBA00022679"/>
    </source>
</evidence>
<evidence type="ECO:0000256" key="1">
    <source>
        <dbReference type="ARBA" id="ARBA00022603"/>
    </source>
</evidence>
<dbReference type="InterPro" id="IPR029063">
    <property type="entry name" value="SAM-dependent_MTases_sf"/>
</dbReference>
<feature type="domain" description="Methyltransferase" evidence="3">
    <location>
        <begin position="36"/>
        <end position="125"/>
    </location>
</feature>
<dbReference type="Gene3D" id="3.40.50.150">
    <property type="entry name" value="Vaccinia Virus protein VP39"/>
    <property type="match status" value="1"/>
</dbReference>
<dbReference type="RefSeq" id="WP_188780340.1">
    <property type="nucleotide sequence ID" value="NZ_BMKQ01000001.1"/>
</dbReference>
<sequence length="259" mass="28929">MAADWDPARYLTYADDRGRPFVEMLARVRASAPRAVVDLGCGPGNLTGLLAQRWPDADVTGIDSSPAMIEKARALGDGVRYEVGDVREWNPDDRVDVVVTNATLQWVPDHLDLVRGLVARVAPDGWFAMQVPGNFDEPSHTVRLELERERPYREHLRDLARPGSYDAPTYADAVRPLADVVDAWETTYLHVLDATTDPDPVFTWISATSARPALGALEPEPELRARFVAELKERLREAYPPAEGRVVMPFRRVFCVVGR</sequence>
<dbReference type="GO" id="GO:0032259">
    <property type="term" value="P:methylation"/>
    <property type="evidence" value="ECO:0007669"/>
    <property type="project" value="UniProtKB-KW"/>
</dbReference>
<dbReference type="GO" id="GO:0030798">
    <property type="term" value="F:trans-aconitate 2-methyltransferase activity"/>
    <property type="evidence" value="ECO:0007669"/>
    <property type="project" value="InterPro"/>
</dbReference>
<accession>A0A917BQB9</accession>
<dbReference type="Proteomes" id="UP000649179">
    <property type="component" value="Unassembled WGS sequence"/>
</dbReference>
<reference evidence="4" key="1">
    <citation type="journal article" date="2014" name="Int. J. Syst. Evol. Microbiol.">
        <title>Complete genome sequence of Corynebacterium casei LMG S-19264T (=DSM 44701T), isolated from a smear-ripened cheese.</title>
        <authorList>
            <consortium name="US DOE Joint Genome Institute (JGI-PGF)"/>
            <person name="Walter F."/>
            <person name="Albersmeier A."/>
            <person name="Kalinowski J."/>
            <person name="Ruckert C."/>
        </authorList>
    </citation>
    <scope>NUCLEOTIDE SEQUENCE</scope>
    <source>
        <strain evidence="4">CGMCC 1.16067</strain>
    </source>
</reference>
<dbReference type="AlphaFoldDB" id="A0A917BQB9"/>
<keyword evidence="5" id="KW-1185">Reference proteome</keyword>
<dbReference type="PANTHER" id="PTHR43861:SF1">
    <property type="entry name" value="TRANS-ACONITATE 2-METHYLTRANSFERASE"/>
    <property type="match status" value="1"/>
</dbReference>